<dbReference type="PROSITE" id="PS00584">
    <property type="entry name" value="PFKB_KINASES_2"/>
    <property type="match status" value="1"/>
</dbReference>
<evidence type="ECO:0000256" key="1">
    <source>
        <dbReference type="ARBA" id="ARBA00022679"/>
    </source>
</evidence>
<dbReference type="Pfam" id="PF00294">
    <property type="entry name" value="PfkB"/>
    <property type="match status" value="1"/>
</dbReference>
<gene>
    <name evidence="4" type="ORF">NXT3_PC00178</name>
</gene>
<geneLocation type="plasmid" evidence="5">
    <name>psfrenxt3c</name>
</geneLocation>
<accession>A0A2L0HD15</accession>
<evidence type="ECO:0000313" key="4">
    <source>
        <dbReference type="EMBL" id="AUX79355.1"/>
    </source>
</evidence>
<sequence length="308" mass="32077">MLKTISVIGNVAADIVSRAVDEWPAPGAEMLVDSICFRAGGAAGTTAAVLASMGAAVQLHATIGDDVVGRAVRAGLAEAGVDLSLLKVVPELPTTISLAFESDAKDRSFIAARGHLEHFAFEDIAHSAYQSDLVLLTGYFTTPALQKSTLRQLRLIKASGALSFFDPGSDQFGWSEAVLADLRSYLAIVDCFIPNAQELVAISGCSNVDDALEHVGKLCGGWLIAKLGKEGCAGVGPGGEYFRHATEPVACADTTGAGDSFNAGLLYGLSKGMGWSDAARLGSRVATAVLRKPKEARILSPQEALDLV</sequence>
<evidence type="ECO:0000256" key="2">
    <source>
        <dbReference type="ARBA" id="ARBA00022777"/>
    </source>
</evidence>
<evidence type="ECO:0000259" key="3">
    <source>
        <dbReference type="Pfam" id="PF00294"/>
    </source>
</evidence>
<dbReference type="SUPFAM" id="SSF53613">
    <property type="entry name" value="Ribokinase-like"/>
    <property type="match status" value="1"/>
</dbReference>
<feature type="domain" description="Carbohydrate kinase PfkB" evidence="3">
    <location>
        <begin position="4"/>
        <end position="293"/>
    </location>
</feature>
<dbReference type="PANTHER" id="PTHR10584">
    <property type="entry name" value="SUGAR KINASE"/>
    <property type="match status" value="1"/>
</dbReference>
<organism evidence="4 5">
    <name type="scientific">Rhizobium fredii</name>
    <name type="common">Sinorhizobium fredii</name>
    <dbReference type="NCBI Taxonomy" id="380"/>
    <lineage>
        <taxon>Bacteria</taxon>
        <taxon>Pseudomonadati</taxon>
        <taxon>Pseudomonadota</taxon>
        <taxon>Alphaproteobacteria</taxon>
        <taxon>Hyphomicrobiales</taxon>
        <taxon>Rhizobiaceae</taxon>
        <taxon>Sinorhizobium/Ensifer group</taxon>
        <taxon>Sinorhizobium</taxon>
    </lineage>
</organism>
<keyword evidence="1" id="KW-0808">Transferase</keyword>
<evidence type="ECO:0000313" key="5">
    <source>
        <dbReference type="Proteomes" id="UP000239340"/>
    </source>
</evidence>
<reference evidence="4 5" key="1">
    <citation type="submission" date="2017-10" db="EMBL/GenBank/DDBJ databases">
        <title>Analysis of the genome sequences of Rhizobium populations associated to common bean (phaseolus vulgaris).</title>
        <authorList>
            <person name="Bustos P."/>
            <person name="Santamaria R.I."/>
            <person name="Miranda-Sanchez F."/>
            <person name="Perez-Carrascal O."/>
            <person name="Juarez S."/>
            <person name="Lozano L."/>
            <person name="Martinez-Flores I."/>
            <person name="Vinuesa P."/>
            <person name="Martinez-Romero E."/>
            <person name="Cevallos M.A."/>
            <person name="Romero D."/>
            <person name="Davila G."/>
            <person name="Gonzalez V."/>
        </authorList>
    </citation>
    <scope>NUCLEOTIDE SEQUENCE [LARGE SCALE GENOMIC DNA]</scope>
    <source>
        <strain evidence="4 5">NXT3</strain>
        <plasmid evidence="5">Plasmid psfrenxt3c</plasmid>
    </source>
</reference>
<dbReference type="InterPro" id="IPR029056">
    <property type="entry name" value="Ribokinase-like"/>
</dbReference>
<dbReference type="AlphaFoldDB" id="A0A2L0HD15"/>
<dbReference type="Gene3D" id="3.40.1190.20">
    <property type="match status" value="1"/>
</dbReference>
<proteinExistence type="predicted"/>
<protein>
    <submittedName>
        <fullName evidence="4">Carbohydrate/purine kinase protein</fullName>
    </submittedName>
</protein>
<dbReference type="InterPro" id="IPR011611">
    <property type="entry name" value="PfkB_dom"/>
</dbReference>
<keyword evidence="2 4" id="KW-0418">Kinase</keyword>
<keyword evidence="4" id="KW-0614">Plasmid</keyword>
<dbReference type="EMBL" id="CP024310">
    <property type="protein sequence ID" value="AUX79355.1"/>
    <property type="molecule type" value="Genomic_DNA"/>
</dbReference>
<dbReference type="Proteomes" id="UP000239340">
    <property type="component" value="Plasmid pSfreNXT3c"/>
</dbReference>
<dbReference type="GO" id="GO:0016301">
    <property type="term" value="F:kinase activity"/>
    <property type="evidence" value="ECO:0007669"/>
    <property type="project" value="UniProtKB-KW"/>
</dbReference>
<name>A0A2L0HD15_RHIFR</name>
<dbReference type="PANTHER" id="PTHR10584:SF166">
    <property type="entry name" value="RIBOKINASE"/>
    <property type="match status" value="1"/>
</dbReference>
<dbReference type="InterPro" id="IPR002173">
    <property type="entry name" value="Carboh/pur_kinase_PfkB_CS"/>
</dbReference>
<dbReference type="RefSeq" id="WP_104840796.1">
    <property type="nucleotide sequence ID" value="NZ_CP024310.1"/>
</dbReference>